<protein>
    <submittedName>
        <fullName evidence="1">Uncharacterized protein</fullName>
    </submittedName>
</protein>
<dbReference type="Proteomes" id="UP000308271">
    <property type="component" value="Unassembled WGS sequence"/>
</dbReference>
<name>A0A5C4S7K5_CHLTI</name>
<evidence type="ECO:0000313" key="1">
    <source>
        <dbReference type="EMBL" id="TNJ39436.1"/>
    </source>
</evidence>
<reference evidence="1 2" key="1">
    <citation type="submission" date="2019-05" db="EMBL/GenBank/DDBJ databases">
        <title>Draft Whole-Genome sequence of the green sulfur bacterium Chlorobaculum thiosulfatiphilum DSM 249.</title>
        <authorList>
            <person name="Meyer T.E."/>
            <person name="Kyndt J.A."/>
        </authorList>
    </citation>
    <scope>NUCLEOTIDE SEQUENCE [LARGE SCALE GENOMIC DNA]</scope>
    <source>
        <strain evidence="1 2">DSM 249</strain>
    </source>
</reference>
<sequence length="59" mass="6333">MPIIGELDTPGKRKSKVAIVLQNGIDSAISGLFSDEEKTGSRSIDLFENLDSAVQWIAA</sequence>
<dbReference type="AlphaFoldDB" id="A0A5C4S7K5"/>
<evidence type="ECO:0000313" key="2">
    <source>
        <dbReference type="Proteomes" id="UP000308271"/>
    </source>
</evidence>
<gene>
    <name evidence="1" type="ORF">FGF66_04355</name>
</gene>
<accession>A0A5C4S7K5</accession>
<proteinExistence type="predicted"/>
<organism evidence="1 2">
    <name type="scientific">Chlorobaculum thiosulfatiphilum</name>
    <name type="common">Chlorobium limicola f.sp. thiosulfatophilum</name>
    <dbReference type="NCBI Taxonomy" id="115852"/>
    <lineage>
        <taxon>Bacteria</taxon>
        <taxon>Pseudomonadati</taxon>
        <taxon>Chlorobiota</taxon>
        <taxon>Chlorobiia</taxon>
        <taxon>Chlorobiales</taxon>
        <taxon>Chlorobiaceae</taxon>
        <taxon>Chlorobaculum</taxon>
    </lineage>
</organism>
<dbReference type="OrthoDB" id="598404at2"/>
<keyword evidence="2" id="KW-1185">Reference proteome</keyword>
<comment type="caution">
    <text evidence="1">The sequence shown here is derived from an EMBL/GenBank/DDBJ whole genome shotgun (WGS) entry which is preliminary data.</text>
</comment>
<dbReference type="EMBL" id="VDCH01000006">
    <property type="protein sequence ID" value="TNJ39436.1"/>
    <property type="molecule type" value="Genomic_DNA"/>
</dbReference>